<name>A0A5B8N0R8_9CHLO</name>
<evidence type="ECO:0000256" key="1">
    <source>
        <dbReference type="SAM" id="MobiDB-lite"/>
    </source>
</evidence>
<keyword evidence="3" id="KW-1185">Reference proteome</keyword>
<feature type="compositionally biased region" description="Basic and acidic residues" evidence="1">
    <location>
        <begin position="94"/>
        <end position="109"/>
    </location>
</feature>
<dbReference type="AlphaFoldDB" id="A0A5B8N0R8"/>
<reference evidence="2 3" key="1">
    <citation type="submission" date="2018-07" db="EMBL/GenBank/DDBJ databases">
        <title>The complete nuclear genome of the prasinophyte Chloropicon primus (CCMP1205).</title>
        <authorList>
            <person name="Pombert J.-F."/>
            <person name="Otis C."/>
            <person name="Turmel M."/>
            <person name="Lemieux C."/>
        </authorList>
    </citation>
    <scope>NUCLEOTIDE SEQUENCE [LARGE SCALE GENOMIC DNA]</scope>
    <source>
        <strain evidence="2 3">CCMP1205</strain>
    </source>
</reference>
<feature type="region of interest" description="Disordered" evidence="1">
    <location>
        <begin position="75"/>
        <end position="109"/>
    </location>
</feature>
<proteinExistence type="predicted"/>
<evidence type="ECO:0000313" key="3">
    <source>
        <dbReference type="Proteomes" id="UP000316726"/>
    </source>
</evidence>
<accession>A0A5B8N0R8</accession>
<evidence type="ECO:0000313" key="2">
    <source>
        <dbReference type="EMBL" id="QDZ25632.1"/>
    </source>
</evidence>
<dbReference type="EMBL" id="CP031051">
    <property type="protein sequence ID" value="QDZ25632.1"/>
    <property type="molecule type" value="Genomic_DNA"/>
</dbReference>
<gene>
    <name evidence="2" type="ORF">A3770_18p81500</name>
</gene>
<dbReference type="OrthoDB" id="10667739at2759"/>
<protein>
    <submittedName>
        <fullName evidence="2">Uncharacterized protein</fullName>
    </submittedName>
</protein>
<sequence length="211" mass="23651">MPSKGLLLRFKGIASRSRAAAVIGKRLGNITCALSSSSGRSDFEALFEDSAASPFGRGLNDFDRRMDDMFRESERMQDELERQLTQSRGAGRTYRRENRTEEKLKDGGSRKSYYSESITVYGPGGEGGAYESVGRLGPNFGSSSALFLPLAAWLAFGARFYSSFSRTTFKPEVKNRVMFSLLWPVLVLTSSKFRKEFWKALTNRQNDVDKS</sequence>
<organism evidence="2 3">
    <name type="scientific">Chloropicon primus</name>
    <dbReference type="NCBI Taxonomy" id="1764295"/>
    <lineage>
        <taxon>Eukaryota</taxon>
        <taxon>Viridiplantae</taxon>
        <taxon>Chlorophyta</taxon>
        <taxon>Chloropicophyceae</taxon>
        <taxon>Chloropicales</taxon>
        <taxon>Chloropicaceae</taxon>
        <taxon>Chloropicon</taxon>
    </lineage>
</organism>
<dbReference type="Proteomes" id="UP000316726">
    <property type="component" value="Chromosome 18"/>
</dbReference>